<dbReference type="InterPro" id="IPR010239">
    <property type="entry name" value="CHP02001"/>
</dbReference>
<evidence type="ECO:0000313" key="2">
    <source>
        <dbReference type="Proteomes" id="UP000595095"/>
    </source>
</evidence>
<protein>
    <recommendedName>
        <fullName evidence="3">Outer membrane protein beta-barrel domain-containing protein</fullName>
    </recommendedName>
</protein>
<keyword evidence="2" id="KW-1185">Reference proteome</keyword>
<dbReference type="EMBL" id="CP064795">
    <property type="protein sequence ID" value="QPG05512.1"/>
    <property type="molecule type" value="Genomic_DNA"/>
</dbReference>
<gene>
    <name evidence="1" type="ORF">IT774_15675</name>
</gene>
<dbReference type="Proteomes" id="UP000595095">
    <property type="component" value="Chromosome"/>
</dbReference>
<evidence type="ECO:0008006" key="3">
    <source>
        <dbReference type="Google" id="ProtNLM"/>
    </source>
</evidence>
<dbReference type="NCBIfam" id="TIGR02001">
    <property type="entry name" value="gcw_chp"/>
    <property type="match status" value="1"/>
</dbReference>
<proteinExistence type="predicted"/>
<dbReference type="RefSeq" id="WP_195810599.1">
    <property type="nucleotide sequence ID" value="NZ_CP064795.1"/>
</dbReference>
<accession>A0A7S9HD37</accession>
<dbReference type="AlphaFoldDB" id="A0A7S9HD37"/>
<dbReference type="KEGG" id="smaa:IT774_15675"/>
<evidence type="ECO:0000313" key="1">
    <source>
        <dbReference type="EMBL" id="QPG05512.1"/>
    </source>
</evidence>
<organism evidence="1 2">
    <name type="scientific">Salinimonas marina</name>
    <dbReference type="NCBI Taxonomy" id="2785918"/>
    <lineage>
        <taxon>Bacteria</taxon>
        <taxon>Pseudomonadati</taxon>
        <taxon>Pseudomonadota</taxon>
        <taxon>Gammaproteobacteria</taxon>
        <taxon>Alteromonadales</taxon>
        <taxon>Alteromonadaceae</taxon>
        <taxon>Alteromonas/Salinimonas group</taxon>
        <taxon>Salinimonas</taxon>
    </lineage>
</organism>
<sequence length="149" mass="16127">MCLYSVSVSAINISGNVTLVSDYVFRGVNLSAEEPAIQGGFDIDQNGFYAGIWASSDSGSGEFDVYGGYTYALTESVALDVGVTRYYYPIGGSTTEFYAGLNWQALGLTYYYDETLEQDYLELSAGLALTPQLALDLRTGLARGRRADV</sequence>
<reference evidence="1 2" key="1">
    <citation type="submission" date="2020-11" db="EMBL/GenBank/DDBJ databases">
        <title>Complete genome sequence for Salinimonas sp. strain G2-b.</title>
        <authorList>
            <person name="Park S.-J."/>
        </authorList>
    </citation>
    <scope>NUCLEOTIDE SEQUENCE [LARGE SCALE GENOMIC DNA]</scope>
    <source>
        <strain evidence="1 2">G2-b</strain>
    </source>
</reference>
<dbReference type="Pfam" id="PF09694">
    <property type="entry name" value="Gcw_chp"/>
    <property type="match status" value="1"/>
</dbReference>
<name>A0A7S9HD37_9ALTE</name>